<dbReference type="eggNOG" id="COG5551">
    <property type="taxonomic scope" value="Bacteria"/>
</dbReference>
<dbReference type="Proteomes" id="UP000008457">
    <property type="component" value="Chromosome"/>
</dbReference>
<organism evidence="2 3">
    <name type="scientific">Mahella australiensis (strain DSM 15567 / CIP 107919 / 50-1 BON)</name>
    <dbReference type="NCBI Taxonomy" id="697281"/>
    <lineage>
        <taxon>Bacteria</taxon>
        <taxon>Bacillati</taxon>
        <taxon>Bacillota</taxon>
        <taxon>Clostridia</taxon>
        <taxon>Thermoanaerobacterales</taxon>
        <taxon>Thermoanaerobacterales Family IV. Incertae Sedis</taxon>
        <taxon>Mahella</taxon>
    </lineage>
</organism>
<keyword evidence="3" id="KW-1185">Reference proteome</keyword>
<dbReference type="OrthoDB" id="425607at2"/>
<keyword evidence="4" id="KW-0002">3D-structure</keyword>
<dbReference type="PDBsum" id="6NJY"/>
<dbReference type="PDB" id="6NJY">
    <property type="method" value="X-ray"/>
    <property type="resolution" value="1.76 A"/>
    <property type="chains" value="A/B=1-229"/>
</dbReference>
<dbReference type="RefSeq" id="WP_013782110.1">
    <property type="nucleotide sequence ID" value="NC_015520.1"/>
</dbReference>
<evidence type="ECO:0000313" key="3">
    <source>
        <dbReference type="Proteomes" id="UP000008457"/>
    </source>
</evidence>
<evidence type="ECO:0000259" key="1">
    <source>
        <dbReference type="Pfam" id="PF10040"/>
    </source>
</evidence>
<evidence type="ECO:0007829" key="4">
    <source>
        <dbReference type="PDB" id="6NJY"/>
    </source>
</evidence>
<dbReference type="AlphaFoldDB" id="F3ZXK6"/>
<dbReference type="HOGENOM" id="CLU_1208626_0_0_9"/>
<dbReference type="KEGG" id="mas:Mahau_2538"/>
<reference evidence="2 3" key="2">
    <citation type="journal article" date="2011" name="Stand. Genomic Sci.">
        <title>Complete genome sequence of Mahella australiensis type strain (50-1 BON).</title>
        <authorList>
            <person name="Sikorski J."/>
            <person name="Teshima H."/>
            <person name="Nolan M."/>
            <person name="Lucas S."/>
            <person name="Hammon N."/>
            <person name="Deshpande S."/>
            <person name="Cheng J.F."/>
            <person name="Pitluck S."/>
            <person name="Liolios K."/>
            <person name="Pagani I."/>
            <person name="Ivanova N."/>
            <person name="Huntemann M."/>
            <person name="Mavromatis K."/>
            <person name="Ovchinikova G."/>
            <person name="Pati A."/>
            <person name="Tapia R."/>
            <person name="Han C."/>
            <person name="Goodwin L."/>
            <person name="Chen A."/>
            <person name="Palaniappan K."/>
            <person name="Land M."/>
            <person name="Hauser L."/>
            <person name="Ngatchou-Djao O.D."/>
            <person name="Rohde M."/>
            <person name="Pukall R."/>
            <person name="Spring S."/>
            <person name="Abt B."/>
            <person name="Goker M."/>
            <person name="Detter J.C."/>
            <person name="Woyke T."/>
            <person name="Bristow J."/>
            <person name="Markowitz V."/>
            <person name="Hugenholtz P."/>
            <person name="Eisen J.A."/>
            <person name="Kyrpides N.C."/>
            <person name="Klenk H.P."/>
            <person name="Lapidus A."/>
        </authorList>
    </citation>
    <scope>NUCLEOTIDE SEQUENCE [LARGE SCALE GENOMIC DNA]</scope>
    <source>
        <strain evidence="3">DSM 15567 / CIP 107919 / 50-1 BON</strain>
    </source>
</reference>
<accession>F3ZXK6</accession>
<reference evidence="3" key="1">
    <citation type="submission" date="2010-11" db="EMBL/GenBank/DDBJ databases">
        <title>The complete genome of Mahella australiensis DSM 15567.</title>
        <authorList>
            <consortium name="US DOE Joint Genome Institute (JGI-PGF)"/>
            <person name="Lucas S."/>
            <person name="Copeland A."/>
            <person name="Lapidus A."/>
            <person name="Bruce D."/>
            <person name="Goodwin L."/>
            <person name="Pitluck S."/>
            <person name="Kyrpides N."/>
            <person name="Mavromatis K."/>
            <person name="Pagani I."/>
            <person name="Ivanova N."/>
            <person name="Teshima H."/>
            <person name="Brettin T."/>
            <person name="Detter J.C."/>
            <person name="Han C."/>
            <person name="Tapia R."/>
            <person name="Land M."/>
            <person name="Hauser L."/>
            <person name="Markowitz V."/>
            <person name="Cheng J.-F."/>
            <person name="Hugenholtz P."/>
            <person name="Woyke T."/>
            <person name="Wu D."/>
            <person name="Spring S."/>
            <person name="Pukall R."/>
            <person name="Steenblock K."/>
            <person name="Schneider S."/>
            <person name="Klenk H.-P."/>
            <person name="Eisen J.A."/>
        </authorList>
    </citation>
    <scope>NUCLEOTIDE SEQUENCE [LARGE SCALE GENOMIC DNA]</scope>
    <source>
        <strain evidence="3">DSM 15567 / CIP 107919 / 50-1 BON</strain>
    </source>
</reference>
<feature type="domain" description="CRISPR-associated protein Cas6 C-terminal" evidence="1">
    <location>
        <begin position="109"/>
        <end position="224"/>
    </location>
</feature>
<sequence length="229" mass="25917">MTGYPYPRPQAVKIQVKGHVPYPKNALATVYDIFRDIETVNKAHEAKEAPPFAIKDFNMNGFAITSYLALPTDTVTERLKTKGFHTVGQPIYLPQNELPPLYGLKGVTIQFRTPTAFKYNTGYVPEFYGPVFIKSITESYRRIIPGCPEFSTSDILKYIRFTATDLQKGKYRLTEELMVTGFKGKVYLQFKLSTPPELKLLILYFLEAASICGVGMKKAWGMGDIYITI</sequence>
<gene>
    <name evidence="2" type="ordered locus">Mahau_2538</name>
</gene>
<dbReference type="Pfam" id="PF10040">
    <property type="entry name" value="CRISPR_Cas6"/>
    <property type="match status" value="1"/>
</dbReference>
<dbReference type="EMBL" id="CP002360">
    <property type="protein sequence ID" value="AEE97687.1"/>
    <property type="molecule type" value="Genomic_DNA"/>
</dbReference>
<name>F3ZXK6_MAHA5</name>
<dbReference type="SMR" id="F3ZXK6"/>
<dbReference type="Gene3D" id="3.30.70.1900">
    <property type="match status" value="1"/>
</dbReference>
<dbReference type="CDD" id="cd09652">
    <property type="entry name" value="Cas6"/>
    <property type="match status" value="1"/>
</dbReference>
<dbReference type="STRING" id="697281.Mahau_2538"/>
<proteinExistence type="evidence at protein level"/>
<protein>
    <recommendedName>
        <fullName evidence="1">CRISPR-associated protein Cas6 C-terminal domain-containing protein</fullName>
    </recommendedName>
</protein>
<reference evidence="4" key="3">
    <citation type="journal article" date="2019" name="RNA Biol.">
        <title>Structural basis of Type IV CRISPR RNA biogenesis by a Cas6 endoribonuclease.</title>
        <authorList>
            <person name="Taylor H.N."/>
            <person name="Warner E.E."/>
            <person name="Armbrust M.J."/>
            <person name="Crowley V.M."/>
            <person name="Olsen K.J."/>
            <person name="Jackson R.N."/>
        </authorList>
    </citation>
    <scope>X-RAY CRYSTALLOGRAPHY (1.76 ANGSTROMS)</scope>
</reference>
<dbReference type="InterPro" id="IPR019267">
    <property type="entry name" value="CRISPR-assoc_Cas6_C"/>
</dbReference>
<evidence type="ECO:0000313" key="2">
    <source>
        <dbReference type="EMBL" id="AEE97687.1"/>
    </source>
</evidence>